<dbReference type="RefSeq" id="WP_209241392.1">
    <property type="nucleotide sequence ID" value="NZ_JADKMA010000120.1"/>
</dbReference>
<name>A0ABS3XFX1_9ACTN</name>
<protein>
    <recommendedName>
        <fullName evidence="4">Lipoprotein</fullName>
    </recommendedName>
</protein>
<evidence type="ECO:0000313" key="3">
    <source>
        <dbReference type="Proteomes" id="UP001519064"/>
    </source>
</evidence>
<dbReference type="EMBL" id="JADKMA010000120">
    <property type="protein sequence ID" value="MBO8194285.1"/>
    <property type="molecule type" value="Genomic_DNA"/>
</dbReference>
<evidence type="ECO:0000256" key="1">
    <source>
        <dbReference type="SAM" id="MobiDB-lite"/>
    </source>
</evidence>
<organism evidence="2 3">
    <name type="scientific">Streptomyces oryzae</name>
    <dbReference type="NCBI Taxonomy" id="1434886"/>
    <lineage>
        <taxon>Bacteria</taxon>
        <taxon>Bacillati</taxon>
        <taxon>Actinomycetota</taxon>
        <taxon>Actinomycetes</taxon>
        <taxon>Kitasatosporales</taxon>
        <taxon>Streptomycetaceae</taxon>
        <taxon>Streptomyces</taxon>
    </lineage>
</organism>
<evidence type="ECO:0000313" key="2">
    <source>
        <dbReference type="EMBL" id="MBO8194285.1"/>
    </source>
</evidence>
<gene>
    <name evidence="2" type="ORF">ITI46_21860</name>
</gene>
<dbReference type="Proteomes" id="UP001519064">
    <property type="component" value="Unassembled WGS sequence"/>
</dbReference>
<sequence>MVSDSNGSRAVGWLAGVVLVAGCAGVTGCSNGEGSTAEHKNSGAEHKSSSAEKTPTAKSSPSSPRSASRRSSAEGAVAAWVTAVVKDRPREACLVMADPAEDSAAARVGTPATCNRNTPKGRQMLDSIGRFHASFTPKHATGDPKVRVAEVQATGDKAVVPADKVVVDGQTLEKVILSNSTGLEPGQLDVKMESTRIKGAWYVTNLDFNVG</sequence>
<reference evidence="2 3" key="1">
    <citation type="submission" date="2020-11" db="EMBL/GenBank/DDBJ databases">
        <title>Streptomyces spirodelae sp. nov., isolated from duckweed.</title>
        <authorList>
            <person name="Saimee Y."/>
            <person name="Duangmal K."/>
        </authorList>
    </citation>
    <scope>NUCLEOTIDE SEQUENCE [LARGE SCALE GENOMIC DNA]</scope>
    <source>
        <strain evidence="2 3">S16-07</strain>
    </source>
</reference>
<keyword evidence="3" id="KW-1185">Reference proteome</keyword>
<comment type="caution">
    <text evidence="2">The sequence shown here is derived from an EMBL/GenBank/DDBJ whole genome shotgun (WGS) entry which is preliminary data.</text>
</comment>
<evidence type="ECO:0008006" key="4">
    <source>
        <dbReference type="Google" id="ProtNLM"/>
    </source>
</evidence>
<accession>A0ABS3XFX1</accession>
<feature type="region of interest" description="Disordered" evidence="1">
    <location>
        <begin position="31"/>
        <end position="74"/>
    </location>
</feature>
<proteinExistence type="predicted"/>
<feature type="compositionally biased region" description="Basic and acidic residues" evidence="1">
    <location>
        <begin position="36"/>
        <end position="50"/>
    </location>
</feature>
<feature type="compositionally biased region" description="Low complexity" evidence="1">
    <location>
        <begin position="53"/>
        <end position="70"/>
    </location>
</feature>